<dbReference type="SMART" id="SM01289">
    <property type="entry name" value="PYRIN"/>
    <property type="match status" value="1"/>
</dbReference>
<evidence type="ECO:0000259" key="4">
    <source>
        <dbReference type="PROSITE" id="PS50824"/>
    </source>
</evidence>
<dbReference type="Pfam" id="PF00385">
    <property type="entry name" value="Chromo"/>
    <property type="match status" value="1"/>
</dbReference>
<dbReference type="Proteomes" id="UP000290572">
    <property type="component" value="Unassembled WGS sequence"/>
</dbReference>
<keyword evidence="6" id="KW-1185">Reference proteome</keyword>
<dbReference type="SUPFAM" id="SSF54160">
    <property type="entry name" value="Chromo domain-like"/>
    <property type="match status" value="1"/>
</dbReference>
<proteinExistence type="predicted"/>
<dbReference type="Pfam" id="PF02758">
    <property type="entry name" value="PYRIN"/>
    <property type="match status" value="1"/>
</dbReference>
<dbReference type="STRING" id="84645.A0A498NGB5"/>
<feature type="domain" description="Pyrin" evidence="4">
    <location>
        <begin position="1"/>
        <end position="85"/>
    </location>
</feature>
<dbReference type="InterPro" id="IPR004020">
    <property type="entry name" value="DAPIN"/>
</dbReference>
<feature type="domain" description="Chromo" evidence="3">
    <location>
        <begin position="106"/>
        <end position="141"/>
    </location>
</feature>
<comment type="caution">
    <text evidence="5">The sequence shown here is derived from an EMBL/GenBank/DDBJ whole genome shotgun (WGS) entry which is preliminary data.</text>
</comment>
<dbReference type="CDD" id="cd00024">
    <property type="entry name" value="CD_CSD"/>
    <property type="match status" value="1"/>
</dbReference>
<reference evidence="5 6" key="1">
    <citation type="submission" date="2018-03" db="EMBL/GenBank/DDBJ databases">
        <title>Draft genome sequence of Rohu Carp (Labeo rohita).</title>
        <authorList>
            <person name="Das P."/>
            <person name="Kushwaha B."/>
            <person name="Joshi C.G."/>
            <person name="Kumar D."/>
            <person name="Nagpure N.S."/>
            <person name="Sahoo L."/>
            <person name="Das S.P."/>
            <person name="Bit A."/>
            <person name="Patnaik S."/>
            <person name="Meher P.K."/>
            <person name="Jayasankar P."/>
            <person name="Koringa P.G."/>
            <person name="Patel N.V."/>
            <person name="Hinsu A.T."/>
            <person name="Kumar R."/>
            <person name="Pandey M."/>
            <person name="Agarwal S."/>
            <person name="Srivastava S."/>
            <person name="Singh M."/>
            <person name="Iquebal M.A."/>
            <person name="Jaiswal S."/>
            <person name="Angadi U.B."/>
            <person name="Kumar N."/>
            <person name="Raza M."/>
            <person name="Shah T.M."/>
            <person name="Rai A."/>
            <person name="Jena J.K."/>
        </authorList>
    </citation>
    <scope>NUCLEOTIDE SEQUENCE [LARGE SCALE GENOMIC DNA]</scope>
    <source>
        <strain evidence="5">DASCIFA01</strain>
        <tissue evidence="5">Testis</tissue>
    </source>
</reference>
<protein>
    <submittedName>
        <fullName evidence="5">LRR and PYD domains-containing 6-like protein</fullName>
    </submittedName>
</protein>
<dbReference type="GO" id="GO:0005634">
    <property type="term" value="C:nucleus"/>
    <property type="evidence" value="ECO:0007669"/>
    <property type="project" value="UniProtKB-SubCell"/>
</dbReference>
<feature type="compositionally biased region" description="Basic and acidic residues" evidence="2">
    <location>
        <begin position="77"/>
        <end position="86"/>
    </location>
</feature>
<evidence type="ECO:0000259" key="3">
    <source>
        <dbReference type="PROSITE" id="PS50013"/>
    </source>
</evidence>
<dbReference type="PROSITE" id="PS50824">
    <property type="entry name" value="DAPIN"/>
    <property type="match status" value="1"/>
</dbReference>
<dbReference type="AlphaFoldDB" id="A0A498NGB5"/>
<dbReference type="InterPro" id="IPR000953">
    <property type="entry name" value="Chromo/chromo_shadow_dom"/>
</dbReference>
<dbReference type="InterPro" id="IPR023780">
    <property type="entry name" value="Chromo_domain"/>
</dbReference>
<dbReference type="CDD" id="cd08321">
    <property type="entry name" value="Pyrin_ASC-like"/>
    <property type="match status" value="1"/>
</dbReference>
<evidence type="ECO:0000313" key="5">
    <source>
        <dbReference type="EMBL" id="RXN30880.1"/>
    </source>
</evidence>
<gene>
    <name evidence="5" type="ORF">ROHU_004867</name>
</gene>
<dbReference type="EMBL" id="QBIY01011544">
    <property type="protein sequence ID" value="RXN30880.1"/>
    <property type="molecule type" value="Genomic_DNA"/>
</dbReference>
<evidence type="ECO:0000313" key="6">
    <source>
        <dbReference type="Proteomes" id="UP000290572"/>
    </source>
</evidence>
<dbReference type="SUPFAM" id="SSF47986">
    <property type="entry name" value="DEATH domain"/>
    <property type="match status" value="1"/>
</dbReference>
<sequence length="141" mass="16380">MAFVKHLLKTIQNLKKSDLKRFQEHLEEDHECISKSEMENADMIKTVDKMVTCFGPEEAVKITVSILRKMKQNKLAEQLENKHKQEAPGAEAEPPPPEVLDQPSVFTVHKILDSRCRGGRLEYLVDWAGYRTEERSWLQNF</sequence>
<dbReference type="InterPro" id="IPR016197">
    <property type="entry name" value="Chromo-like_dom_sf"/>
</dbReference>
<feature type="region of interest" description="Disordered" evidence="2">
    <location>
        <begin position="75"/>
        <end position="102"/>
    </location>
</feature>
<organism evidence="5 6">
    <name type="scientific">Labeo rohita</name>
    <name type="common">Indian major carp</name>
    <name type="synonym">Cyprinus rohita</name>
    <dbReference type="NCBI Taxonomy" id="84645"/>
    <lineage>
        <taxon>Eukaryota</taxon>
        <taxon>Metazoa</taxon>
        <taxon>Chordata</taxon>
        <taxon>Craniata</taxon>
        <taxon>Vertebrata</taxon>
        <taxon>Euteleostomi</taxon>
        <taxon>Actinopterygii</taxon>
        <taxon>Neopterygii</taxon>
        <taxon>Teleostei</taxon>
        <taxon>Ostariophysi</taxon>
        <taxon>Cypriniformes</taxon>
        <taxon>Cyprinidae</taxon>
        <taxon>Labeoninae</taxon>
        <taxon>Labeonini</taxon>
        <taxon>Labeo</taxon>
    </lineage>
</organism>
<dbReference type="PROSITE" id="PS50013">
    <property type="entry name" value="CHROMO_2"/>
    <property type="match status" value="1"/>
</dbReference>
<accession>A0A498NGB5</accession>
<dbReference type="InterPro" id="IPR011029">
    <property type="entry name" value="DEATH-like_dom_sf"/>
</dbReference>
<comment type="subcellular location">
    <subcellularLocation>
        <location evidence="1">Nucleus</location>
    </subcellularLocation>
</comment>
<dbReference type="Gene3D" id="2.40.50.40">
    <property type="match status" value="1"/>
</dbReference>
<evidence type="ECO:0000256" key="2">
    <source>
        <dbReference type="SAM" id="MobiDB-lite"/>
    </source>
</evidence>
<name>A0A498NGB5_LABRO</name>
<dbReference type="Gene3D" id="1.10.533.10">
    <property type="entry name" value="Death Domain, Fas"/>
    <property type="match status" value="1"/>
</dbReference>
<evidence type="ECO:0000256" key="1">
    <source>
        <dbReference type="ARBA" id="ARBA00004123"/>
    </source>
</evidence>